<accession>A0A1T4PVV5</accession>
<dbReference type="Proteomes" id="UP000191116">
    <property type="component" value="Unassembled WGS sequence"/>
</dbReference>
<reference evidence="1 2" key="1">
    <citation type="submission" date="2017-02" db="EMBL/GenBank/DDBJ databases">
        <authorList>
            <person name="Peterson S.W."/>
        </authorList>
    </citation>
    <scope>NUCLEOTIDE SEQUENCE [LARGE SCALE GENOMIC DNA]</scope>
    <source>
        <strain evidence="1 2">CECT 9189</strain>
    </source>
</reference>
<name>A0A1T4PVV5_9GAMM</name>
<dbReference type="RefSeq" id="WP_080173754.1">
    <property type="nucleotide sequence ID" value="NZ_AP024855.1"/>
</dbReference>
<sequence>MNKLLEQAQQLVRDANKLSRLIKHECKELSPATSVIIELSQLVFEHSKNHKLLLSLNIDSDNISSQSGVISFSSHKYINENNVQIRISLQSPTLVDELLVYKNQVIANIALAQQQESLQNEQYV</sequence>
<dbReference type="OrthoDB" id="5828850at2"/>
<organism evidence="1 2">
    <name type="scientific">Photobacterium toruni</name>
    <dbReference type="NCBI Taxonomy" id="1935446"/>
    <lineage>
        <taxon>Bacteria</taxon>
        <taxon>Pseudomonadati</taxon>
        <taxon>Pseudomonadota</taxon>
        <taxon>Gammaproteobacteria</taxon>
        <taxon>Vibrionales</taxon>
        <taxon>Vibrionaceae</taxon>
        <taxon>Photobacterium</taxon>
    </lineage>
</organism>
<gene>
    <name evidence="1" type="ORF">CZ814_00877</name>
</gene>
<evidence type="ECO:0000313" key="1">
    <source>
        <dbReference type="EMBL" id="SJZ95068.1"/>
    </source>
</evidence>
<dbReference type="EMBL" id="FUWP01000003">
    <property type="protein sequence ID" value="SJZ95068.1"/>
    <property type="molecule type" value="Genomic_DNA"/>
</dbReference>
<dbReference type="AlphaFoldDB" id="A0A1T4PVV5"/>
<evidence type="ECO:0000313" key="2">
    <source>
        <dbReference type="Proteomes" id="UP000191116"/>
    </source>
</evidence>
<proteinExistence type="predicted"/>
<protein>
    <submittedName>
        <fullName evidence="1">Uncharacterized protein</fullName>
    </submittedName>
</protein>